<keyword evidence="1" id="KW-1133">Transmembrane helix</keyword>
<dbReference type="InterPro" id="IPR043172">
    <property type="entry name" value="Prp8_domainIV_palm"/>
</dbReference>
<evidence type="ECO:0000259" key="2">
    <source>
        <dbReference type="Pfam" id="PF08082"/>
    </source>
</evidence>
<feature type="domain" description="PRO8NT" evidence="2">
    <location>
        <begin position="45"/>
        <end position="173"/>
    </location>
</feature>
<dbReference type="InterPro" id="IPR012592">
    <property type="entry name" value="PROCN"/>
</dbReference>
<feature type="domain" description="PRP8" evidence="8">
    <location>
        <begin position="1683"/>
        <end position="1908"/>
    </location>
</feature>
<dbReference type="Gene3D" id="3.30.420.230">
    <property type="match status" value="1"/>
</dbReference>
<dbReference type="Pfam" id="PF10596">
    <property type="entry name" value="U6-snRNA_bdg"/>
    <property type="match status" value="1"/>
</dbReference>
<evidence type="ECO:0000313" key="10">
    <source>
        <dbReference type="Proteomes" id="UP000243348"/>
    </source>
</evidence>
<dbReference type="InterPro" id="IPR012984">
    <property type="entry name" value="PROCT"/>
</dbReference>
<feature type="transmembrane region" description="Helical" evidence="1">
    <location>
        <begin position="90"/>
        <end position="116"/>
    </location>
</feature>
<feature type="domain" description="PROCT" evidence="4">
    <location>
        <begin position="2153"/>
        <end position="2206"/>
    </location>
</feature>
<dbReference type="InterPro" id="IPR019581">
    <property type="entry name" value="Prp8_U5-snRNA-bd"/>
</dbReference>
<feature type="domain" description="Pre-mRNA-processing-splicing factor 8 U5-snRNA-binding" evidence="6">
    <location>
        <begin position="1156"/>
        <end position="1289"/>
    </location>
</feature>
<dbReference type="GO" id="GO:0097157">
    <property type="term" value="F:pre-mRNA intronic binding"/>
    <property type="evidence" value="ECO:0007669"/>
    <property type="project" value="TreeGrafter"/>
</dbReference>
<dbReference type="GO" id="GO:0030623">
    <property type="term" value="F:U5 snRNA binding"/>
    <property type="evidence" value="ECO:0007669"/>
    <property type="project" value="InterPro"/>
</dbReference>
<evidence type="ECO:0000259" key="3">
    <source>
        <dbReference type="Pfam" id="PF08083"/>
    </source>
</evidence>
<dbReference type="PANTHER" id="PTHR11140">
    <property type="entry name" value="PRE-MRNA SPLICING FACTOR PRP8"/>
    <property type="match status" value="1"/>
</dbReference>
<dbReference type="Pfam" id="PF10598">
    <property type="entry name" value="RRM_4"/>
    <property type="match status" value="1"/>
</dbReference>
<dbReference type="Proteomes" id="UP000243348">
    <property type="component" value="Nucleomorph 1"/>
</dbReference>
<keyword evidence="1" id="KW-0812">Transmembrane</keyword>
<evidence type="ECO:0000259" key="8">
    <source>
        <dbReference type="Pfam" id="PF12134"/>
    </source>
</evidence>
<dbReference type="InterPro" id="IPR021983">
    <property type="entry name" value="PRP8_domainIV"/>
</dbReference>
<evidence type="ECO:0000259" key="6">
    <source>
        <dbReference type="Pfam" id="PF10597"/>
    </source>
</evidence>
<dbReference type="GO" id="GO:0030619">
    <property type="term" value="F:U1 snRNA binding"/>
    <property type="evidence" value="ECO:0007669"/>
    <property type="project" value="TreeGrafter"/>
</dbReference>
<dbReference type="Gene3D" id="3.30.43.40">
    <property type="entry name" value="Pre-mRNA-processing-splicing factor 8, U5-snRNA-binding domain"/>
    <property type="match status" value="1"/>
</dbReference>
<dbReference type="Pfam" id="PF08083">
    <property type="entry name" value="PROCN"/>
    <property type="match status" value="1"/>
</dbReference>
<sequence>MTINIYEQLKNWTSYMQKKNKKNFYFLEKNYLNENYEKIFFFKEPKNQTDKRIFIGALRYIPSIISNFLKKCPMPWNLNLLFKNLIHQTGVFFILNNFLLVSEFIFSTQWSVWWIINKKAVFMKKNFKRIIFPPLDDEESLLSFSGLKHIRKKTILKKKDNLSIYQILKEWFYATSILFSSFLKKKKKKLIFLDLPLCLSFFKIQFLSSLRFNPKNFLGIGKKKFFSKFQLLNQIKKKFLKDTKVKSNFFSKHTSKKHNNLFECNFLLPQNKSTFDFKIYDKTNHFDIKKAWPDFLSNQTILIFKKNEKLEKKLSKKISQKIKENFLKIPDYFCPFFFDLFFSESQTKFIFKTSQFLERRLQRIHTVISPHKIPLIRKLIIEFHFSSDINIFSSYHTLLKNYFFNCSSKKFYFFQKKISFISILNKNYCFSSYETNWIDSGVRICIQGFNMLVLLLGRKNLFFLNLDYNFNLKPTKTLTTKERKKSRFSNSFHLTREILRFVKILIDCHLQFKIGNIDSFQLSDAVHYVFTHVGFLTGIYRYKYKTLKQIFICKLIKKILYQKFYKNGVKNFSGFGFWAPVWRVWVFFLKGVVPLLERWLSNLLSRHFYGRKGTKKSFENTKQRAEAYFDIGFKRSFFDEIHEEFNSKAHPLNLKNCIKHLNEAWKCWKSGISWKIPFIPKNFTLIIFKYIKIKADWWIKRTYYYRNKIRKGNVVDKTLIKKNLGKITRLWFKAEKKRQYDFLEFGPYLSKQIASVAFEILSKWIDLSGIITIEFPSLSTKMDIKFLTLALENIKENEILNSSKIYKKKDEEKTLEKKFENPFETLFEIKEKLLTQRNFCEIGVNFTDNFSNLLPIFRIEIQENLTDAFIAQYLWYQSTKIGLFPNWSKPSDKEITPFFVYKICSSIHKVGSIFKYSFHEKFFFFQGYLIDTFENIELVFLNQLLRIIMAPNLAIYVSSRFNVKLFHKDMLFTNCIGLVQGLFLYPFVLQFYILLIDLCLLGIQNALFLKFRNIRQNNQLKFMEGLIRILFYSRYLSEIIIMVKDNKILKNNIKKKNFSEINLKNKNCTGYKFFLEKFKKAIPFSLGKIFFYKIWKKNKIMDFFLPIFRFSLCGFDIFTNFFSFKKKKKNFWFFGKKNLIKKTYIFVSLLGKLALVKFENRMRQILFNSNSTTFTKIVNKWNSNLLGIILYFRESCWKNFKFQKVLLQSEKKVQMKIKLGLNSKMPSRFPPVLFYSPKELGGLGMICVARSSIHKSDLKYSKKKNGEPTSFFSYEEKSVESIPTINMYIPRWENEFFDSKIVWKEFLKRRSKKFLAKIQISVDDIDDLWDRGIPRINTLFQKDRHTLAYDFGWRIKGNFKKYQQIKLDPFWWTNHRHDGKLWNLNLYRIDVIHSLGGVENILEHTLFKGAYFPSWEGLFWEKTSVFENSFNKKKITNAQRSGLNQIPNRRFTLWWSPTINRGNVYIGFQVQLDLTGIFMHGKIPTLKISLTQIFRAHLWQKIHESLILNLCQKLDDQMKFLNIQTIQKEQIHPRKSYRLNLSCADIVLFGRESWVVSAPTLMSFSKTEFNLISFFQTNIFWLDIQLRWGNFDTHDIERYSREKFLDYSTDKNSIYPCSYGLIIAFDLCYNIFSVFGYWFKGLKLVIGKTLAHLTKTNPSLFTLRERIRKGLQLCTTEHNLSVITVDNFSEIFNYRNTWFVDDSCFYRVSIHKTKNGNIIGKPMNGALLIFLPNSGLMYVKVSHLDIWKRKKRMIQFSRWKVAEELSFFLNSFPITEQPQLLVATRKTILDPIEIQLTSNSNILVKGTEIRVSFQSFLRIKNIANQISNSSSSRLIIYHLYENWLESNTTFTSFSRIILIFRSIEIDFERVKIIFDGFKILSSKNKFWPDFSDSKWIKIENLLRDLILEDYSKKKKINAKHFSQNDIRNIILGFEHHKLFETKEENKKGTQHLEKVSFPNKFGKNIQISVLSKKEKENLISWTNWRVRYLIFSKFRFFRIKIECLNFLKKVHNYILPNNLIKHFIGICDPHFYIGALLFGTGKIQKKKFTEIRIFIIPPQISDNDNLEIGLIIPRNYVLNNLIFLGLIRTSSKKDKLPKKNDGFIINSLVQKNFRTDKNKIVLLIINFFEKNCEISGFLFKNFKNFLVCTPEDSKISIFLSSRFFGFFLTPKKIGWNFLFRILFFFREIKYSVFMKIPYSFYHHAHNSNF</sequence>
<keyword evidence="1" id="KW-0472">Membrane</keyword>
<dbReference type="InterPro" id="IPR012591">
    <property type="entry name" value="PRO8NT"/>
</dbReference>
<keyword evidence="9" id="KW-0542">Nucleomorph</keyword>
<dbReference type="GO" id="GO:0000244">
    <property type="term" value="P:spliceosomal tri-snRNP complex assembly"/>
    <property type="evidence" value="ECO:0007669"/>
    <property type="project" value="TreeGrafter"/>
</dbReference>
<accession>J7G7K3</accession>
<dbReference type="GO" id="GO:0030620">
    <property type="term" value="F:U2 snRNA binding"/>
    <property type="evidence" value="ECO:0007669"/>
    <property type="project" value="TreeGrafter"/>
</dbReference>
<protein>
    <submittedName>
        <fullName evidence="9">Splicing factor Prp8</fullName>
    </submittedName>
</protein>
<feature type="transmembrane region" description="Helical" evidence="1">
    <location>
        <begin position="1103"/>
        <end position="1123"/>
    </location>
</feature>
<dbReference type="EMBL" id="CP003680">
    <property type="protein sequence ID" value="AFP65263.1"/>
    <property type="molecule type" value="Genomic_DNA"/>
</dbReference>
<dbReference type="InterPro" id="IPR019582">
    <property type="entry name" value="RRM_spliceosomal_PrP8"/>
</dbReference>
<dbReference type="InterPro" id="IPR027652">
    <property type="entry name" value="PRP8"/>
</dbReference>
<name>J7G7K3_9CRYP</name>
<dbReference type="Gene3D" id="3.90.1570.40">
    <property type="match status" value="1"/>
</dbReference>
<dbReference type="InterPro" id="IPR019580">
    <property type="entry name" value="Prp8_U6-snRNA-bd"/>
</dbReference>
<dbReference type="PANTHER" id="PTHR11140:SF0">
    <property type="entry name" value="PRE-MRNA-PROCESSING-SPLICING FACTOR 8"/>
    <property type="match status" value="1"/>
</dbReference>
<feature type="transmembrane region" description="Helical" evidence="1">
    <location>
        <begin position="991"/>
        <end position="1011"/>
    </location>
</feature>
<feature type="domain" description="RNA recognition motif spliceosomal PrP8" evidence="7">
    <location>
        <begin position="934"/>
        <end position="1023"/>
    </location>
</feature>
<feature type="domain" description="Pre-mRNA-processing-splicing factor 8 U6-snRNA-binding" evidence="5">
    <location>
        <begin position="1359"/>
        <end position="1516"/>
    </location>
</feature>
<evidence type="ECO:0000259" key="5">
    <source>
        <dbReference type="Pfam" id="PF10596"/>
    </source>
</evidence>
<dbReference type="InterPro" id="IPR042516">
    <property type="entry name" value="Prp8_U5-snRNA-bd_sf"/>
</dbReference>
<dbReference type="Pfam" id="PF10597">
    <property type="entry name" value="U5_2-snRNA_bdg"/>
    <property type="match status" value="1"/>
</dbReference>
<gene>
    <name evidence="9" type="primary">prp8</name>
    <name evidence="9" type="ORF">CMESO_61</name>
</gene>
<dbReference type="Gene3D" id="1.20.80.40">
    <property type="match status" value="1"/>
</dbReference>
<dbReference type="SUPFAM" id="SSF53098">
    <property type="entry name" value="Ribonuclease H-like"/>
    <property type="match status" value="1"/>
</dbReference>
<dbReference type="Pfam" id="PF12134">
    <property type="entry name" value="PRP8_domainIV"/>
    <property type="match status" value="1"/>
</dbReference>
<dbReference type="Pfam" id="PF08084">
    <property type="entry name" value="PROCT"/>
    <property type="match status" value="1"/>
</dbReference>
<evidence type="ECO:0000259" key="4">
    <source>
        <dbReference type="Pfam" id="PF08084"/>
    </source>
</evidence>
<dbReference type="GO" id="GO:0017070">
    <property type="term" value="F:U6 snRNA binding"/>
    <property type="evidence" value="ECO:0007669"/>
    <property type="project" value="InterPro"/>
</dbReference>
<reference evidence="9 10" key="1">
    <citation type="journal article" date="2012" name="Genome Biol. Evol.">
        <title>Nucleomorph genome sequence of the cryptophyte alga Chroomonas mesostigmatica CCMP1168 reveals lineage-specific gene loss and genome complexity.</title>
        <authorList>
            <person name="Moore C.E."/>
            <person name="Curtis B."/>
            <person name="Mills T."/>
            <person name="Tanifuji G."/>
            <person name="Archibald J.M."/>
        </authorList>
    </citation>
    <scope>NUCLEOTIDE SEQUENCE [LARGE SCALE GENOMIC DNA]</scope>
    <source>
        <strain evidence="9 10">CCMP1168</strain>
    </source>
</reference>
<evidence type="ECO:0000256" key="1">
    <source>
        <dbReference type="SAM" id="Phobius"/>
    </source>
</evidence>
<dbReference type="Pfam" id="PF08082">
    <property type="entry name" value="PRO8NT"/>
    <property type="match status" value="1"/>
</dbReference>
<dbReference type="InterPro" id="IPR043173">
    <property type="entry name" value="Prp8_domainIV_fingers"/>
</dbReference>
<dbReference type="GO" id="GO:0005682">
    <property type="term" value="C:U5 snRNP"/>
    <property type="evidence" value="ECO:0007669"/>
    <property type="project" value="TreeGrafter"/>
</dbReference>
<feature type="domain" description="PROCN" evidence="3">
    <location>
        <begin position="372"/>
        <end position="749"/>
    </location>
</feature>
<dbReference type="FunFam" id="3.90.1570.40:FF:000001">
    <property type="entry name" value="Pre-mRNA-processing-splicing factor 8"/>
    <property type="match status" value="1"/>
</dbReference>
<organism evidence="9 10">
    <name type="scientific">Chroomonas mesostigmatica CCMP1168</name>
    <dbReference type="NCBI Taxonomy" id="1195612"/>
    <lineage>
        <taxon>Eukaryota</taxon>
        <taxon>Cryptophyceae</taxon>
        <taxon>Pyrenomonadales</taxon>
        <taxon>Chroomonadaceae</taxon>
        <taxon>Chroomonas</taxon>
    </lineage>
</organism>
<dbReference type="InterPro" id="IPR012337">
    <property type="entry name" value="RNaseH-like_sf"/>
</dbReference>
<proteinExistence type="predicted"/>
<dbReference type="GO" id="GO:0071013">
    <property type="term" value="C:catalytic step 2 spliceosome"/>
    <property type="evidence" value="ECO:0007669"/>
    <property type="project" value="TreeGrafter"/>
</dbReference>
<geneLocation type="nucleomorph" evidence="9"/>
<dbReference type="Gene3D" id="3.40.140.10">
    <property type="entry name" value="Cytidine Deaminase, domain 2"/>
    <property type="match status" value="1"/>
</dbReference>
<evidence type="ECO:0000313" key="9">
    <source>
        <dbReference type="EMBL" id="AFP65263.1"/>
    </source>
</evidence>
<evidence type="ECO:0000259" key="7">
    <source>
        <dbReference type="Pfam" id="PF10598"/>
    </source>
</evidence>